<dbReference type="eggNOG" id="COG1039">
    <property type="taxonomic scope" value="Bacteria"/>
</dbReference>
<dbReference type="GO" id="GO:0006298">
    <property type="term" value="P:mismatch repair"/>
    <property type="evidence" value="ECO:0007669"/>
    <property type="project" value="TreeGrafter"/>
</dbReference>
<feature type="binding site" evidence="10">
    <location>
        <position position="102"/>
    </location>
    <ligand>
        <name>a divalent metal cation</name>
        <dbReference type="ChEBI" id="CHEBI:60240"/>
    </ligand>
</feature>
<dbReference type="Gene3D" id="3.30.420.10">
    <property type="entry name" value="Ribonuclease H-like superfamily/Ribonuclease H"/>
    <property type="match status" value="1"/>
</dbReference>
<dbReference type="InterPro" id="IPR036397">
    <property type="entry name" value="RNaseH_sf"/>
</dbReference>
<dbReference type="PANTHER" id="PTHR10954:SF23">
    <property type="entry name" value="RIBONUCLEASE"/>
    <property type="match status" value="1"/>
</dbReference>
<evidence type="ECO:0000256" key="9">
    <source>
        <dbReference type="ARBA" id="ARBA00022801"/>
    </source>
</evidence>
<dbReference type="GO" id="GO:0003723">
    <property type="term" value="F:RNA binding"/>
    <property type="evidence" value="ECO:0007669"/>
    <property type="project" value="UniProtKB-UniRule"/>
</dbReference>
<dbReference type="HOGENOM" id="CLU_059546_3_0_0"/>
<dbReference type="CDD" id="cd06590">
    <property type="entry name" value="RNase_HII_bacteria_HIII_like"/>
    <property type="match status" value="1"/>
</dbReference>
<feature type="domain" description="RNase H type-2" evidence="13">
    <location>
        <begin position="95"/>
        <end position="312"/>
    </location>
</feature>
<dbReference type="STRING" id="765420.OSCT_0817"/>
<name>E1IBW6_9CHLR</name>
<evidence type="ECO:0000256" key="4">
    <source>
        <dbReference type="ARBA" id="ARBA00008378"/>
    </source>
</evidence>
<dbReference type="AlphaFoldDB" id="E1IBW6"/>
<dbReference type="InterPro" id="IPR001352">
    <property type="entry name" value="RNase_HII/HIII"/>
</dbReference>
<evidence type="ECO:0000256" key="1">
    <source>
        <dbReference type="ARBA" id="ARBA00000077"/>
    </source>
</evidence>
<evidence type="ECO:0000256" key="7">
    <source>
        <dbReference type="ARBA" id="ARBA00022723"/>
    </source>
</evidence>
<keyword evidence="9 10" id="KW-0378">Hydrolase</keyword>
<evidence type="ECO:0000256" key="6">
    <source>
        <dbReference type="ARBA" id="ARBA00022722"/>
    </source>
</evidence>
<evidence type="ECO:0000256" key="8">
    <source>
        <dbReference type="ARBA" id="ARBA00022759"/>
    </source>
</evidence>
<dbReference type="GO" id="GO:0046872">
    <property type="term" value="F:metal ion binding"/>
    <property type="evidence" value="ECO:0007669"/>
    <property type="project" value="UniProtKB-KW"/>
</dbReference>
<evidence type="ECO:0000313" key="15">
    <source>
        <dbReference type="Proteomes" id="UP000054010"/>
    </source>
</evidence>
<keyword evidence="15" id="KW-1185">Reference proteome</keyword>
<accession>E1IBW6</accession>
<comment type="caution">
    <text evidence="14">The sequence shown here is derived from an EMBL/GenBank/DDBJ whole genome shotgun (WGS) entry which is preliminary data.</text>
</comment>
<comment type="similarity">
    <text evidence="4">Belongs to the RNase HII family. RnhC subfamily.</text>
</comment>
<dbReference type="PROSITE" id="PS51975">
    <property type="entry name" value="RNASE_H_2"/>
    <property type="match status" value="1"/>
</dbReference>
<evidence type="ECO:0000256" key="5">
    <source>
        <dbReference type="ARBA" id="ARBA00022490"/>
    </source>
</evidence>
<sequence length="312" mass="33646">MAGVFFMNDPRLRAMISTFESLGWRWRQGKPIPHGSQLIISHGTDEATLNFYPKHGHCVVGGADSPLRRRLKEMTESGSSPAPSPKPAAAPRISGAHVGMDESGKGDWYGPLVVAAVYVDAQTEATLQQAGVRDSKLVDQATLPKLVQRIEQLVPATARYVTVLAPSDYNRRYAESNNVNILLAELYAETATRVCQATGCKRVVCDQFAQRTERLDGTFTQAGLPRPTQMHHAEAQSIAVAAASILATARFAAELQRLGAEAGLRGGLPAGASAIRALQSAAQHILAREGREGLGLYAKLNFKPVQALLERK</sequence>
<reference evidence="14 15" key="1">
    <citation type="journal article" date="2011" name="J. Bacteriol.">
        <title>Draft genome sequence of the anoxygenic filamentous phototrophic bacterium Oscillochloris trichoides subsp. DG-6.</title>
        <authorList>
            <person name="Kuznetsov B.B."/>
            <person name="Ivanovsky R.N."/>
            <person name="Keppen O.I."/>
            <person name="Sukhacheva M.V."/>
            <person name="Bumazhkin B.K."/>
            <person name="Patutina E.O."/>
            <person name="Beletsky A.V."/>
            <person name="Mardanov A.V."/>
            <person name="Baslerov R.V."/>
            <person name="Panteleeva A.N."/>
            <person name="Kolganova T.V."/>
            <person name="Ravin N.V."/>
            <person name="Skryabin K.G."/>
        </authorList>
    </citation>
    <scope>NUCLEOTIDE SEQUENCE [LARGE SCALE GENOMIC DNA]</scope>
    <source>
        <strain evidence="14 15">DG-6</strain>
    </source>
</reference>
<feature type="binding site" evidence="10">
    <location>
        <position position="206"/>
    </location>
    <ligand>
        <name>a divalent metal cation</name>
        <dbReference type="ChEBI" id="CHEBI:60240"/>
    </ligand>
</feature>
<evidence type="ECO:0000256" key="3">
    <source>
        <dbReference type="ARBA" id="ARBA00004496"/>
    </source>
</evidence>
<evidence type="ECO:0000259" key="13">
    <source>
        <dbReference type="PROSITE" id="PS51975"/>
    </source>
</evidence>
<organism evidence="14 15">
    <name type="scientific">Oscillochloris trichoides DG-6</name>
    <dbReference type="NCBI Taxonomy" id="765420"/>
    <lineage>
        <taxon>Bacteria</taxon>
        <taxon>Bacillati</taxon>
        <taxon>Chloroflexota</taxon>
        <taxon>Chloroflexia</taxon>
        <taxon>Chloroflexales</taxon>
        <taxon>Chloroflexineae</taxon>
        <taxon>Oscillochloridaceae</taxon>
        <taxon>Oscillochloris</taxon>
    </lineage>
</organism>
<keyword evidence="6 10" id="KW-0540">Nuclease</keyword>
<keyword evidence="5" id="KW-0963">Cytoplasm</keyword>
<dbReference type="InterPro" id="IPR024567">
    <property type="entry name" value="RNase_HII/HIII_dom"/>
</dbReference>
<comment type="function">
    <text evidence="2 11">Endonuclease that specifically degrades the RNA of RNA-DNA hybrids.</text>
</comment>
<comment type="cofactor">
    <cofactor evidence="10">
        <name>Mn(2+)</name>
        <dbReference type="ChEBI" id="CHEBI:29035"/>
    </cofactor>
    <cofactor evidence="10">
        <name>Mg(2+)</name>
        <dbReference type="ChEBI" id="CHEBI:18420"/>
    </cofactor>
    <text evidence="10">Manganese or magnesium. Binds 1 divalent metal ion per monomer in the absence of substrate. May bind a second metal ion after substrate binding.</text>
</comment>
<gene>
    <name evidence="14" type="ORF">OSCT_0817</name>
</gene>
<feature type="binding site" evidence="10">
    <location>
        <position position="101"/>
    </location>
    <ligand>
        <name>a divalent metal cation</name>
        <dbReference type="ChEBI" id="CHEBI:60240"/>
    </ligand>
</feature>
<keyword evidence="8 10" id="KW-0255">Endonuclease</keyword>
<dbReference type="GO" id="GO:0004523">
    <property type="term" value="F:RNA-DNA hybrid ribonuclease activity"/>
    <property type="evidence" value="ECO:0007669"/>
    <property type="project" value="UniProtKB-UniRule"/>
</dbReference>
<feature type="region of interest" description="Disordered" evidence="12">
    <location>
        <begin position="73"/>
        <end position="96"/>
    </location>
</feature>
<dbReference type="PANTHER" id="PTHR10954">
    <property type="entry name" value="RIBONUCLEASE H2 SUBUNIT A"/>
    <property type="match status" value="1"/>
</dbReference>
<comment type="subcellular location">
    <subcellularLocation>
        <location evidence="3">Cytoplasm</location>
    </subcellularLocation>
</comment>
<evidence type="ECO:0000256" key="12">
    <source>
        <dbReference type="SAM" id="MobiDB-lite"/>
    </source>
</evidence>
<dbReference type="GO" id="GO:0032299">
    <property type="term" value="C:ribonuclease H2 complex"/>
    <property type="evidence" value="ECO:0007669"/>
    <property type="project" value="TreeGrafter"/>
</dbReference>
<dbReference type="InterPro" id="IPR012337">
    <property type="entry name" value="RNaseH-like_sf"/>
</dbReference>
<dbReference type="EMBL" id="ADVR01000016">
    <property type="protein sequence ID" value="EFO81346.1"/>
    <property type="molecule type" value="Genomic_DNA"/>
</dbReference>
<dbReference type="Proteomes" id="UP000054010">
    <property type="component" value="Unassembled WGS sequence"/>
</dbReference>
<dbReference type="SUPFAM" id="SSF53098">
    <property type="entry name" value="Ribonuclease H-like"/>
    <property type="match status" value="1"/>
</dbReference>
<protein>
    <recommendedName>
        <fullName evidence="11">Ribonuclease</fullName>
        <ecNumber evidence="11">3.1.26.4</ecNumber>
    </recommendedName>
</protein>
<keyword evidence="7 10" id="KW-0479">Metal-binding</keyword>
<proteinExistence type="inferred from homology"/>
<dbReference type="EC" id="3.1.26.4" evidence="11"/>
<evidence type="ECO:0000256" key="11">
    <source>
        <dbReference type="RuleBase" id="RU003515"/>
    </source>
</evidence>
<dbReference type="GO" id="GO:0005737">
    <property type="term" value="C:cytoplasm"/>
    <property type="evidence" value="ECO:0007669"/>
    <property type="project" value="UniProtKB-SubCell"/>
</dbReference>
<dbReference type="GO" id="GO:0043137">
    <property type="term" value="P:DNA replication, removal of RNA primer"/>
    <property type="evidence" value="ECO:0007669"/>
    <property type="project" value="TreeGrafter"/>
</dbReference>
<comment type="catalytic activity">
    <reaction evidence="1 10 11">
        <text>Endonucleolytic cleavage to 5'-phosphomonoester.</text>
        <dbReference type="EC" id="3.1.26.4"/>
    </reaction>
</comment>
<dbReference type="Pfam" id="PF01351">
    <property type="entry name" value="RNase_HII"/>
    <property type="match status" value="1"/>
</dbReference>
<evidence type="ECO:0000256" key="10">
    <source>
        <dbReference type="PROSITE-ProRule" id="PRU01319"/>
    </source>
</evidence>
<evidence type="ECO:0000313" key="14">
    <source>
        <dbReference type="EMBL" id="EFO81346.1"/>
    </source>
</evidence>
<evidence type="ECO:0000256" key="2">
    <source>
        <dbReference type="ARBA" id="ARBA00004065"/>
    </source>
</evidence>